<keyword evidence="2" id="KW-0812">Transmembrane</keyword>
<evidence type="ECO:0000256" key="1">
    <source>
        <dbReference type="SAM" id="MobiDB-lite"/>
    </source>
</evidence>
<dbReference type="EMBL" id="CADEAL010004025">
    <property type="protein sequence ID" value="CAB1449682.1"/>
    <property type="molecule type" value="Genomic_DNA"/>
</dbReference>
<dbReference type="Proteomes" id="UP001153269">
    <property type="component" value="Unassembled WGS sequence"/>
</dbReference>
<feature type="region of interest" description="Disordered" evidence="1">
    <location>
        <begin position="39"/>
        <end position="61"/>
    </location>
</feature>
<reference evidence="3" key="1">
    <citation type="submission" date="2020-03" db="EMBL/GenBank/DDBJ databases">
        <authorList>
            <person name="Weist P."/>
        </authorList>
    </citation>
    <scope>NUCLEOTIDE SEQUENCE</scope>
</reference>
<protein>
    <submittedName>
        <fullName evidence="3">Uncharacterized protein</fullName>
    </submittedName>
</protein>
<sequence>MSVEEHQSVRQRHSDCSLEAKTFVALDFFMKPKEVAGYSKGSEDRQHRDGRVVPASSEQTKHPHRLWPCGTLLQISSLTKSFTYTLKVFMCSITSACYPVLACFSHKEQTGGGFNGKPISGTLILNAYQRLLRINIGFHSDSPWPKIRQAKLVLRREMVGGQPCAVSSQRPLTWEDSASSGRSSLNKYHRNAAANASLTLDSRPALVGKKKNPHSSNRSEVMLKFKMNMESRVKCSELSAEICGMFGIFIIIIIIIFIIGQPVKADVRVWFSQR</sequence>
<feature type="transmembrane region" description="Helical" evidence="2">
    <location>
        <begin position="238"/>
        <end position="259"/>
    </location>
</feature>
<dbReference type="AlphaFoldDB" id="A0A9N7VHV6"/>
<keyword evidence="4" id="KW-1185">Reference proteome</keyword>
<evidence type="ECO:0000256" key="2">
    <source>
        <dbReference type="SAM" id="Phobius"/>
    </source>
</evidence>
<evidence type="ECO:0000313" key="3">
    <source>
        <dbReference type="EMBL" id="CAB1449682.1"/>
    </source>
</evidence>
<organism evidence="3 4">
    <name type="scientific">Pleuronectes platessa</name>
    <name type="common">European plaice</name>
    <dbReference type="NCBI Taxonomy" id="8262"/>
    <lineage>
        <taxon>Eukaryota</taxon>
        <taxon>Metazoa</taxon>
        <taxon>Chordata</taxon>
        <taxon>Craniata</taxon>
        <taxon>Vertebrata</taxon>
        <taxon>Euteleostomi</taxon>
        <taxon>Actinopterygii</taxon>
        <taxon>Neopterygii</taxon>
        <taxon>Teleostei</taxon>
        <taxon>Neoteleostei</taxon>
        <taxon>Acanthomorphata</taxon>
        <taxon>Carangaria</taxon>
        <taxon>Pleuronectiformes</taxon>
        <taxon>Pleuronectoidei</taxon>
        <taxon>Pleuronectidae</taxon>
        <taxon>Pleuronectes</taxon>
    </lineage>
</organism>
<name>A0A9N7VHV6_PLEPL</name>
<accession>A0A9N7VHV6</accession>
<keyword evidence="2" id="KW-0472">Membrane</keyword>
<evidence type="ECO:0000313" key="4">
    <source>
        <dbReference type="Proteomes" id="UP001153269"/>
    </source>
</evidence>
<comment type="caution">
    <text evidence="3">The sequence shown here is derived from an EMBL/GenBank/DDBJ whole genome shotgun (WGS) entry which is preliminary data.</text>
</comment>
<keyword evidence="2" id="KW-1133">Transmembrane helix</keyword>
<gene>
    <name evidence="3" type="ORF">PLEPLA_LOCUS37367</name>
</gene>
<feature type="compositionally biased region" description="Basic and acidic residues" evidence="1">
    <location>
        <begin position="41"/>
        <end position="51"/>
    </location>
</feature>
<proteinExistence type="predicted"/>